<feature type="transmembrane region" description="Helical" evidence="1">
    <location>
        <begin position="39"/>
        <end position="57"/>
    </location>
</feature>
<name>A0A0K2UGZ5_LEPSM</name>
<evidence type="ECO:0000256" key="1">
    <source>
        <dbReference type="SAM" id="Phobius"/>
    </source>
</evidence>
<feature type="transmembrane region" description="Helical" evidence="1">
    <location>
        <begin position="64"/>
        <end position="83"/>
    </location>
</feature>
<keyword evidence="1" id="KW-0812">Transmembrane</keyword>
<reference evidence="2" key="1">
    <citation type="submission" date="2014-05" db="EMBL/GenBank/DDBJ databases">
        <authorList>
            <person name="Chronopoulou M."/>
        </authorList>
    </citation>
    <scope>NUCLEOTIDE SEQUENCE</scope>
    <source>
        <tissue evidence="2">Whole organism</tissue>
    </source>
</reference>
<dbReference type="AlphaFoldDB" id="A0A0K2UGZ5"/>
<keyword evidence="1" id="KW-1133">Transmembrane helix</keyword>
<sequence>MSIWSGLGTILHENISKLFEYIERNYLIFLGSNCFECEFLTLDSFFSFCFCMCFIIYVRFTRHILFLFVSTFVHVLFIAEFFFQCISA</sequence>
<proteinExistence type="predicted"/>
<dbReference type="EMBL" id="HACA01020117">
    <property type="protein sequence ID" value="CDW37478.1"/>
    <property type="molecule type" value="Transcribed_RNA"/>
</dbReference>
<evidence type="ECO:0000313" key="2">
    <source>
        <dbReference type="EMBL" id="CDW37478.1"/>
    </source>
</evidence>
<protein>
    <submittedName>
        <fullName evidence="2">Uncharacterized protein</fullName>
    </submittedName>
</protein>
<organism evidence="2">
    <name type="scientific">Lepeophtheirus salmonis</name>
    <name type="common">Salmon louse</name>
    <name type="synonym">Caligus salmonis</name>
    <dbReference type="NCBI Taxonomy" id="72036"/>
    <lineage>
        <taxon>Eukaryota</taxon>
        <taxon>Metazoa</taxon>
        <taxon>Ecdysozoa</taxon>
        <taxon>Arthropoda</taxon>
        <taxon>Crustacea</taxon>
        <taxon>Multicrustacea</taxon>
        <taxon>Hexanauplia</taxon>
        <taxon>Copepoda</taxon>
        <taxon>Siphonostomatoida</taxon>
        <taxon>Caligidae</taxon>
        <taxon>Lepeophtheirus</taxon>
    </lineage>
</organism>
<accession>A0A0K2UGZ5</accession>
<feature type="non-terminal residue" evidence="2">
    <location>
        <position position="88"/>
    </location>
</feature>
<keyword evidence="1" id="KW-0472">Membrane</keyword>